<comment type="caution">
    <text evidence="1">The sequence shown here is derived from an EMBL/GenBank/DDBJ whole genome shotgun (WGS) entry which is preliminary data.</text>
</comment>
<proteinExistence type="predicted"/>
<gene>
    <name evidence="1" type="ORF">Salat_1710000</name>
</gene>
<dbReference type="PANTHER" id="PTHR33710">
    <property type="entry name" value="BNAC02G09200D PROTEIN"/>
    <property type="match status" value="1"/>
</dbReference>
<evidence type="ECO:0000313" key="1">
    <source>
        <dbReference type="EMBL" id="KAK4425161.1"/>
    </source>
</evidence>
<sequence>MSVRHLARSTSDHCPLLIQAKLNVTTGPSAFRFQNMWNWHPDFLEVVKGCWSFPTIGVGIAELLKKLKRLKHHLKDWNKLVFGDIFTNLKLVESTAFEAERHYDRCRRTPTLWT</sequence>
<accession>A0AAE1Y8J2</accession>
<reference evidence="1" key="2">
    <citation type="journal article" date="2024" name="Plant">
        <title>Genomic evolution and insights into agronomic trait innovations of Sesamum species.</title>
        <authorList>
            <person name="Miao H."/>
            <person name="Wang L."/>
            <person name="Qu L."/>
            <person name="Liu H."/>
            <person name="Sun Y."/>
            <person name="Le M."/>
            <person name="Wang Q."/>
            <person name="Wei S."/>
            <person name="Zheng Y."/>
            <person name="Lin W."/>
            <person name="Duan Y."/>
            <person name="Cao H."/>
            <person name="Xiong S."/>
            <person name="Wang X."/>
            <person name="Wei L."/>
            <person name="Li C."/>
            <person name="Ma Q."/>
            <person name="Ju M."/>
            <person name="Zhao R."/>
            <person name="Li G."/>
            <person name="Mu C."/>
            <person name="Tian Q."/>
            <person name="Mei H."/>
            <person name="Zhang T."/>
            <person name="Gao T."/>
            <person name="Zhang H."/>
        </authorList>
    </citation>
    <scope>NUCLEOTIDE SEQUENCE</scope>
    <source>
        <strain evidence="1">3651</strain>
    </source>
</reference>
<protein>
    <recommendedName>
        <fullName evidence="3">Reverse transcriptase</fullName>
    </recommendedName>
</protein>
<organism evidence="1 2">
    <name type="scientific">Sesamum alatum</name>
    <dbReference type="NCBI Taxonomy" id="300844"/>
    <lineage>
        <taxon>Eukaryota</taxon>
        <taxon>Viridiplantae</taxon>
        <taxon>Streptophyta</taxon>
        <taxon>Embryophyta</taxon>
        <taxon>Tracheophyta</taxon>
        <taxon>Spermatophyta</taxon>
        <taxon>Magnoliopsida</taxon>
        <taxon>eudicotyledons</taxon>
        <taxon>Gunneridae</taxon>
        <taxon>Pentapetalae</taxon>
        <taxon>asterids</taxon>
        <taxon>lamiids</taxon>
        <taxon>Lamiales</taxon>
        <taxon>Pedaliaceae</taxon>
        <taxon>Sesamum</taxon>
    </lineage>
</organism>
<reference evidence="1" key="1">
    <citation type="submission" date="2020-06" db="EMBL/GenBank/DDBJ databases">
        <authorList>
            <person name="Li T."/>
            <person name="Hu X."/>
            <person name="Zhang T."/>
            <person name="Song X."/>
            <person name="Zhang H."/>
            <person name="Dai N."/>
            <person name="Sheng W."/>
            <person name="Hou X."/>
            <person name="Wei L."/>
        </authorList>
    </citation>
    <scope>NUCLEOTIDE SEQUENCE</scope>
    <source>
        <strain evidence="1">3651</strain>
        <tissue evidence="1">Leaf</tissue>
    </source>
</reference>
<name>A0AAE1Y8J2_9LAMI</name>
<keyword evidence="2" id="KW-1185">Reference proteome</keyword>
<evidence type="ECO:0008006" key="3">
    <source>
        <dbReference type="Google" id="ProtNLM"/>
    </source>
</evidence>
<dbReference type="AlphaFoldDB" id="A0AAE1Y8J2"/>
<evidence type="ECO:0000313" key="2">
    <source>
        <dbReference type="Proteomes" id="UP001293254"/>
    </source>
</evidence>
<dbReference type="EMBL" id="JACGWO010000006">
    <property type="protein sequence ID" value="KAK4425161.1"/>
    <property type="molecule type" value="Genomic_DNA"/>
</dbReference>
<dbReference type="PANTHER" id="PTHR33710:SF71">
    <property type="entry name" value="ENDONUCLEASE_EXONUCLEASE_PHOSPHATASE DOMAIN-CONTAINING PROTEIN"/>
    <property type="match status" value="1"/>
</dbReference>
<dbReference type="Proteomes" id="UP001293254">
    <property type="component" value="Unassembled WGS sequence"/>
</dbReference>